<dbReference type="InterPro" id="IPR010775">
    <property type="entry name" value="DUF1365"/>
</dbReference>
<proteinExistence type="predicted"/>
<name>A0A9P4Z333_9HYPO</name>
<dbReference type="EMBL" id="JAANYQ010000002">
    <property type="protein sequence ID" value="KAF4125744.1"/>
    <property type="molecule type" value="Genomic_DNA"/>
</dbReference>
<dbReference type="Pfam" id="PF07103">
    <property type="entry name" value="DUF1365"/>
    <property type="match status" value="1"/>
</dbReference>
<dbReference type="GeneID" id="55967219"/>
<accession>A0A9P4Z333</accession>
<organism evidence="1 2">
    <name type="scientific">Geosmithia morbida</name>
    <dbReference type="NCBI Taxonomy" id="1094350"/>
    <lineage>
        <taxon>Eukaryota</taxon>
        <taxon>Fungi</taxon>
        <taxon>Dikarya</taxon>
        <taxon>Ascomycota</taxon>
        <taxon>Pezizomycotina</taxon>
        <taxon>Sordariomycetes</taxon>
        <taxon>Hypocreomycetidae</taxon>
        <taxon>Hypocreales</taxon>
        <taxon>Bionectriaceae</taxon>
        <taxon>Geosmithia</taxon>
    </lineage>
</organism>
<dbReference type="Proteomes" id="UP000749293">
    <property type="component" value="Unassembled WGS sequence"/>
</dbReference>
<sequence length="629" mass="70009">MDGISDDSPLATLLWVWDCVETLLERYPRLPVDFCVLSTYLFLFDGALKTALNSLALFGWLKLAPFRLIRAAHQGIFAVVVGAALWSTRFFSPRSRSDECRGAPGWSALSYLIPCCVTQTRLLPKRHSFSHPHLLVGIPVGIKGVVNGVISVEEPGPRSAVPYFLSSSKAWYDVDSADHLDGGAGGLRHKLDGHLKSQGADPEDYPYAYLVTTARSMGYHFSPVSFWYLYSPDKTLSAMVVEMNNLFGERRAYVLTRDGAANRLTAARPQEARRPDIFNASWKKDFHVSPFNSRKGSYTLLATDPLEPDLEGFRGIDATITLVSSKGQTKVVAKVSSSGEAIDASSMNLSQKLCFLSSWWLNGFLTLPRLVKEYAVLYFKHDLHIWYRPEPLKDTWARNASATEMVLESVFRDYLGFLVESSPMPLVVVYIPSRIPGHGEQVFQSPSAAGERAPEAEKVRIKVLTPSFYSRFVSYAHDMEAIFCEMTESCTIWVDKPDVLPKIFIKRPTPPVNTHRLGEFLMFKAIHSLRRRPPSIKRPMTSAEHPAPTPRVVDIRDFRISSMDGFVLNHMASSDRAAYSSAVIRQFLADRLLGGYASVLEAGGTLCRLAVVWAAATMLANIATGLNLI</sequence>
<evidence type="ECO:0000313" key="1">
    <source>
        <dbReference type="EMBL" id="KAF4125744.1"/>
    </source>
</evidence>
<dbReference type="RefSeq" id="XP_035324396.1">
    <property type="nucleotide sequence ID" value="XM_035462972.1"/>
</dbReference>
<comment type="caution">
    <text evidence="1">The sequence shown here is derived from an EMBL/GenBank/DDBJ whole genome shotgun (WGS) entry which is preliminary data.</text>
</comment>
<keyword evidence="2" id="KW-1185">Reference proteome</keyword>
<dbReference type="PANTHER" id="PTHR33973">
    <property type="entry name" value="OS07G0153300 PROTEIN"/>
    <property type="match status" value="1"/>
</dbReference>
<dbReference type="OrthoDB" id="3340520at2759"/>
<dbReference type="AlphaFoldDB" id="A0A9P4Z333"/>
<protein>
    <submittedName>
        <fullName evidence="1">Uncharacterized protein</fullName>
    </submittedName>
</protein>
<gene>
    <name evidence="1" type="ORF">GMORB2_0989</name>
</gene>
<reference evidence="1" key="1">
    <citation type="submission" date="2020-03" db="EMBL/GenBank/DDBJ databases">
        <title>Site-based positive gene gene selection in Geosmithia morbida across the United States reveals a broad range of putative effectors and factors for local host and environmental adapation.</title>
        <authorList>
            <person name="Onufrak A."/>
            <person name="Murdoch R.W."/>
            <person name="Gazis R."/>
            <person name="Huff M."/>
            <person name="Staton M."/>
            <person name="Klingeman W."/>
            <person name="Hadziabdic D."/>
        </authorList>
    </citation>
    <scope>NUCLEOTIDE SEQUENCE</scope>
    <source>
        <strain evidence="1">1262</strain>
    </source>
</reference>
<evidence type="ECO:0000313" key="2">
    <source>
        <dbReference type="Proteomes" id="UP000749293"/>
    </source>
</evidence>
<dbReference type="PANTHER" id="PTHR33973:SF4">
    <property type="entry name" value="OS07G0153300 PROTEIN"/>
    <property type="match status" value="1"/>
</dbReference>